<gene>
    <name evidence="1" type="ORF">BKA23_0512</name>
</gene>
<dbReference type="EMBL" id="VIVQ01000001">
    <property type="protein sequence ID" value="TWE11730.1"/>
    <property type="molecule type" value="Genomic_DNA"/>
</dbReference>
<dbReference type="Proteomes" id="UP000318297">
    <property type="component" value="Unassembled WGS sequence"/>
</dbReference>
<sequence length="229" mass="24657">MTIPLASFGAFFALDEHDAAAAIRLPWQPLRDLTAHPDHLDDRVGRVRSALNAQRAATNRTTPLPLRVAASIAHLGLAARILSPAVGLTVLGYDAAPLLRGDAWWQDLMGGPFPLSCAPPRPITSPRPALTGSWVAELTELVCEKYAVSPLVLWGNVASAAHTAGSLITAAHPHLSPVTSQAVRSLLADSRIDPHDRSATERFRRHSCCLMYRVTDNRRNICGDCILGS</sequence>
<dbReference type="OrthoDB" id="3290158at2"/>
<evidence type="ECO:0000313" key="1">
    <source>
        <dbReference type="EMBL" id="TWE11730.1"/>
    </source>
</evidence>
<dbReference type="AlphaFoldDB" id="A0A561E842"/>
<evidence type="ECO:0000313" key="2">
    <source>
        <dbReference type="Proteomes" id="UP000318297"/>
    </source>
</evidence>
<comment type="caution">
    <text evidence="1">The sequence shown here is derived from an EMBL/GenBank/DDBJ whole genome shotgun (WGS) entry which is preliminary data.</text>
</comment>
<accession>A0A561E842</accession>
<keyword evidence="2" id="KW-1185">Reference proteome</keyword>
<reference evidence="1 2" key="1">
    <citation type="submission" date="2019-06" db="EMBL/GenBank/DDBJ databases">
        <title>Sequencing the genomes of 1000 actinobacteria strains.</title>
        <authorList>
            <person name="Klenk H.-P."/>
        </authorList>
    </citation>
    <scope>NUCLEOTIDE SEQUENCE [LARGE SCALE GENOMIC DNA]</scope>
    <source>
        <strain evidence="1 2">DSM 19560</strain>
    </source>
</reference>
<protein>
    <recommendedName>
        <fullName evidence="3">FhuF-like iron-sulfur protein</fullName>
    </recommendedName>
</protein>
<dbReference type="RefSeq" id="WP_145225187.1">
    <property type="nucleotide sequence ID" value="NZ_VIVQ01000001.1"/>
</dbReference>
<proteinExistence type="predicted"/>
<name>A0A561E842_9MICO</name>
<evidence type="ECO:0008006" key="3">
    <source>
        <dbReference type="Google" id="ProtNLM"/>
    </source>
</evidence>
<organism evidence="1 2">
    <name type="scientific">Rudaeicoccus suwonensis</name>
    <dbReference type="NCBI Taxonomy" id="657409"/>
    <lineage>
        <taxon>Bacteria</taxon>
        <taxon>Bacillati</taxon>
        <taxon>Actinomycetota</taxon>
        <taxon>Actinomycetes</taxon>
        <taxon>Micrococcales</taxon>
        <taxon>Dermacoccaceae</taxon>
        <taxon>Rudaeicoccus</taxon>
    </lineage>
</organism>